<comment type="caution">
    <text evidence="1">The sequence shown here is derived from an EMBL/GenBank/DDBJ whole genome shotgun (WGS) entry which is preliminary data.</text>
</comment>
<dbReference type="RefSeq" id="WP_346148210.1">
    <property type="nucleotide sequence ID" value="NZ_BAAAUA010000045.1"/>
</dbReference>
<protein>
    <submittedName>
        <fullName evidence="1">Uncharacterized protein</fullName>
    </submittedName>
</protein>
<name>A0ABW0VKE9_9ACTN</name>
<reference evidence="2" key="1">
    <citation type="journal article" date="2019" name="Int. J. Syst. Evol. Microbiol.">
        <title>The Global Catalogue of Microorganisms (GCM) 10K type strain sequencing project: providing services to taxonomists for standard genome sequencing and annotation.</title>
        <authorList>
            <consortium name="The Broad Institute Genomics Platform"/>
            <consortium name="The Broad Institute Genome Sequencing Center for Infectious Disease"/>
            <person name="Wu L."/>
            <person name="Ma J."/>
        </authorList>
    </citation>
    <scope>NUCLEOTIDE SEQUENCE [LARGE SCALE GENOMIC DNA]</scope>
    <source>
        <strain evidence="2">CGMCC 4.1622</strain>
    </source>
</reference>
<keyword evidence="2" id="KW-1185">Reference proteome</keyword>
<sequence length="77" mass="8662">MEKIMMIQGAAEVAAILQHSATSPEVRLLTVLAVTTKTVNTIDHTLRKVPDMLTPLRGAIEAVANFIRWVKTRWNRH</sequence>
<evidence type="ECO:0000313" key="2">
    <source>
        <dbReference type="Proteomes" id="UP001596066"/>
    </source>
</evidence>
<dbReference type="Proteomes" id="UP001596066">
    <property type="component" value="Unassembled WGS sequence"/>
</dbReference>
<dbReference type="EMBL" id="JBHSOC010000059">
    <property type="protein sequence ID" value="MFC5644996.1"/>
    <property type="molecule type" value="Genomic_DNA"/>
</dbReference>
<proteinExistence type="predicted"/>
<organism evidence="1 2">
    <name type="scientific">Kitasatospora cinereorecta</name>
    <dbReference type="NCBI Taxonomy" id="285560"/>
    <lineage>
        <taxon>Bacteria</taxon>
        <taxon>Bacillati</taxon>
        <taxon>Actinomycetota</taxon>
        <taxon>Actinomycetes</taxon>
        <taxon>Kitasatosporales</taxon>
        <taxon>Streptomycetaceae</taxon>
        <taxon>Kitasatospora</taxon>
    </lineage>
</organism>
<gene>
    <name evidence="1" type="ORF">ACFPZF_27015</name>
</gene>
<evidence type="ECO:0000313" key="1">
    <source>
        <dbReference type="EMBL" id="MFC5644996.1"/>
    </source>
</evidence>
<accession>A0ABW0VKE9</accession>